<feature type="region of interest" description="Disordered" evidence="1">
    <location>
        <begin position="1"/>
        <end position="21"/>
    </location>
</feature>
<evidence type="ECO:0000256" key="2">
    <source>
        <dbReference type="SAM" id="Phobius"/>
    </source>
</evidence>
<dbReference type="EMBL" id="BAAARE010000002">
    <property type="protein sequence ID" value="GAA2471825.1"/>
    <property type="molecule type" value="Genomic_DNA"/>
</dbReference>
<name>A0ABN3KU78_9MICO</name>
<accession>A0ABN3KU78</accession>
<keyword evidence="2" id="KW-1133">Transmembrane helix</keyword>
<dbReference type="Proteomes" id="UP001500730">
    <property type="component" value="Unassembled WGS sequence"/>
</dbReference>
<evidence type="ECO:0008006" key="5">
    <source>
        <dbReference type="Google" id="ProtNLM"/>
    </source>
</evidence>
<feature type="transmembrane region" description="Helical" evidence="2">
    <location>
        <begin position="81"/>
        <end position="101"/>
    </location>
</feature>
<sequence>MTALTTIPAPTPTPPPAAAARPHLVDVPTDYRPHVRGRRGEPHRFPAATYLCRSVAREERDVARASLDAVDRSASRRTGGLGAVVALLFAAALFVLATGRAETRSGVVTLAALGVLAVVTIVTLVGVLRSHEREHDVLAERVRMYDARLLELRPRR</sequence>
<comment type="caution">
    <text evidence="3">The sequence shown here is derived from an EMBL/GenBank/DDBJ whole genome shotgun (WGS) entry which is preliminary data.</text>
</comment>
<reference evidence="3 4" key="1">
    <citation type="journal article" date="2019" name="Int. J. Syst. Evol. Microbiol.">
        <title>The Global Catalogue of Microorganisms (GCM) 10K type strain sequencing project: providing services to taxonomists for standard genome sequencing and annotation.</title>
        <authorList>
            <consortium name="The Broad Institute Genomics Platform"/>
            <consortium name="The Broad Institute Genome Sequencing Center for Infectious Disease"/>
            <person name="Wu L."/>
            <person name="Ma J."/>
        </authorList>
    </citation>
    <scope>NUCLEOTIDE SEQUENCE [LARGE SCALE GENOMIC DNA]</scope>
    <source>
        <strain evidence="3 4">JCM 16259</strain>
    </source>
</reference>
<protein>
    <recommendedName>
        <fullName evidence="5">Integral membrane protein</fullName>
    </recommendedName>
</protein>
<gene>
    <name evidence="3" type="ORF">GCM10009858_06500</name>
</gene>
<keyword evidence="2" id="KW-0812">Transmembrane</keyword>
<proteinExistence type="predicted"/>
<evidence type="ECO:0000313" key="3">
    <source>
        <dbReference type="EMBL" id="GAA2471825.1"/>
    </source>
</evidence>
<dbReference type="RefSeq" id="WP_344252885.1">
    <property type="nucleotide sequence ID" value="NZ_BAAARE010000002.1"/>
</dbReference>
<keyword evidence="2" id="KW-0472">Membrane</keyword>
<evidence type="ECO:0000256" key="1">
    <source>
        <dbReference type="SAM" id="MobiDB-lite"/>
    </source>
</evidence>
<evidence type="ECO:0000313" key="4">
    <source>
        <dbReference type="Proteomes" id="UP001500730"/>
    </source>
</evidence>
<feature type="transmembrane region" description="Helical" evidence="2">
    <location>
        <begin position="107"/>
        <end position="128"/>
    </location>
</feature>
<organism evidence="3 4">
    <name type="scientific">Terrabacter carboxydivorans</name>
    <dbReference type="NCBI Taxonomy" id="619730"/>
    <lineage>
        <taxon>Bacteria</taxon>
        <taxon>Bacillati</taxon>
        <taxon>Actinomycetota</taxon>
        <taxon>Actinomycetes</taxon>
        <taxon>Micrococcales</taxon>
        <taxon>Intrasporangiaceae</taxon>
        <taxon>Terrabacter</taxon>
    </lineage>
</organism>
<keyword evidence="4" id="KW-1185">Reference proteome</keyword>